<feature type="transmembrane region" description="Helical" evidence="1">
    <location>
        <begin position="12"/>
        <end position="36"/>
    </location>
</feature>
<dbReference type="KEGG" id="brz:CFK38_15980"/>
<evidence type="ECO:0000313" key="4">
    <source>
        <dbReference type="Proteomes" id="UP000218165"/>
    </source>
</evidence>
<evidence type="ECO:0000256" key="1">
    <source>
        <dbReference type="SAM" id="Phobius"/>
    </source>
</evidence>
<organism evidence="3 4">
    <name type="scientific">Brachybacterium vulturis</name>
    <dbReference type="NCBI Taxonomy" id="2017484"/>
    <lineage>
        <taxon>Bacteria</taxon>
        <taxon>Bacillati</taxon>
        <taxon>Actinomycetota</taxon>
        <taxon>Actinomycetes</taxon>
        <taxon>Micrococcales</taxon>
        <taxon>Dermabacteraceae</taxon>
        <taxon>Brachybacterium</taxon>
    </lineage>
</organism>
<keyword evidence="1" id="KW-0812">Transmembrane</keyword>
<accession>A0A291GRN7</accession>
<reference evidence="4" key="1">
    <citation type="submission" date="2017-09" db="EMBL/GenBank/DDBJ databases">
        <title>Brachybacterium sp. VM2412.</title>
        <authorList>
            <person name="Tak E.J."/>
            <person name="Bae J.-W."/>
        </authorList>
    </citation>
    <scope>NUCLEOTIDE SEQUENCE [LARGE SCALE GENOMIC DNA]</scope>
    <source>
        <strain evidence="4">VM2412</strain>
    </source>
</reference>
<keyword evidence="1" id="KW-0472">Membrane</keyword>
<gene>
    <name evidence="3" type="ORF">CFK38_15980</name>
</gene>
<sequence length="167" mass="18138">MAEIRYRALRTGWVRAALGIVMALPILTMLVGGAVLLTLDSLAGVLGAVMCWVVGVLLVAMLVIGTRLQFLVDDDGLTLVHYLRTHRIPWGQVAAIEQSHAYWSSGAVVVVLRDPPGHRIMARATGDRVALYRGESPFALGSPRDYLHPPALAAIAAHRRWLAAESR</sequence>
<name>A0A291GRN7_9MICO</name>
<proteinExistence type="predicted"/>
<dbReference type="InterPro" id="IPR019692">
    <property type="entry name" value="CFP-6_PH"/>
</dbReference>
<dbReference type="AlphaFoldDB" id="A0A291GRN7"/>
<feature type="domain" description="Low molecular weight protein antigen 6 PH" evidence="2">
    <location>
        <begin position="71"/>
        <end position="123"/>
    </location>
</feature>
<dbReference type="OrthoDB" id="4792701at2"/>
<keyword evidence="4" id="KW-1185">Reference proteome</keyword>
<keyword evidence="1" id="KW-1133">Transmembrane helix</keyword>
<protein>
    <recommendedName>
        <fullName evidence="2">Low molecular weight protein antigen 6 PH domain-containing protein</fullName>
    </recommendedName>
</protein>
<dbReference type="EMBL" id="CP023563">
    <property type="protein sequence ID" value="ATG52857.1"/>
    <property type="molecule type" value="Genomic_DNA"/>
</dbReference>
<dbReference type="Pfam" id="PF10756">
    <property type="entry name" value="bPH_6"/>
    <property type="match status" value="1"/>
</dbReference>
<dbReference type="RefSeq" id="WP_096803965.1">
    <property type="nucleotide sequence ID" value="NZ_CP023563.1"/>
</dbReference>
<evidence type="ECO:0000259" key="2">
    <source>
        <dbReference type="Pfam" id="PF10756"/>
    </source>
</evidence>
<evidence type="ECO:0000313" key="3">
    <source>
        <dbReference type="EMBL" id="ATG52857.1"/>
    </source>
</evidence>
<dbReference type="Proteomes" id="UP000218165">
    <property type="component" value="Chromosome"/>
</dbReference>
<feature type="transmembrane region" description="Helical" evidence="1">
    <location>
        <begin position="42"/>
        <end position="64"/>
    </location>
</feature>